<dbReference type="PANTHER" id="PTHR31234:SF54">
    <property type="entry name" value="LATE EMBRYOGENESIS ABUNDANT PROTEIN LEA-2 SUBGROUP DOMAIN-CONTAINING PROTEIN"/>
    <property type="match status" value="1"/>
</dbReference>
<dbReference type="AlphaFoldDB" id="A0A1S4CG36"/>
<dbReference type="InterPro" id="IPR044839">
    <property type="entry name" value="NDR1-like"/>
</dbReference>
<proteinExistence type="predicted"/>
<keyword evidence="3" id="KW-0812">Transmembrane</keyword>
<name>A0A1S4CG36_TOBAC</name>
<protein>
    <submittedName>
        <fullName evidence="5">Uncharacterized protein LOC107818432 isoform X2</fullName>
    </submittedName>
    <submittedName>
        <fullName evidence="5">Uncharacterized protein isoform X2</fullName>
    </submittedName>
</protein>
<evidence type="ECO:0000313" key="5">
    <source>
        <dbReference type="RefSeq" id="XP_016499934.1"/>
    </source>
</evidence>
<evidence type="ECO:0000256" key="3">
    <source>
        <dbReference type="SAM" id="Phobius"/>
    </source>
</evidence>
<evidence type="ECO:0000256" key="2">
    <source>
        <dbReference type="ARBA" id="ARBA00023136"/>
    </source>
</evidence>
<dbReference type="RefSeq" id="XP_016499934.1">
    <property type="nucleotide sequence ID" value="XM_016644448.2"/>
</dbReference>
<dbReference type="RefSeq" id="XP_016499934.1">
    <property type="nucleotide sequence ID" value="XM_016644448.1"/>
</dbReference>
<comment type="subcellular location">
    <subcellularLocation>
        <location evidence="1">Membrane</location>
    </subcellularLocation>
</comment>
<dbReference type="GO" id="GO:0016020">
    <property type="term" value="C:membrane"/>
    <property type="evidence" value="ECO:0007669"/>
    <property type="project" value="UniProtKB-SubCell"/>
</dbReference>
<keyword evidence="4" id="KW-1185">Reference proteome</keyword>
<evidence type="ECO:0000256" key="1">
    <source>
        <dbReference type="ARBA" id="ARBA00004370"/>
    </source>
</evidence>
<keyword evidence="2 3" id="KW-0472">Membrane</keyword>
<accession>A0A1S4CG36</accession>
<organism evidence="4 5">
    <name type="scientific">Nicotiana tabacum</name>
    <name type="common">Common tobacco</name>
    <dbReference type="NCBI Taxonomy" id="4097"/>
    <lineage>
        <taxon>Eukaryota</taxon>
        <taxon>Viridiplantae</taxon>
        <taxon>Streptophyta</taxon>
        <taxon>Embryophyta</taxon>
        <taxon>Tracheophyta</taxon>
        <taxon>Spermatophyta</taxon>
        <taxon>Magnoliopsida</taxon>
        <taxon>eudicotyledons</taxon>
        <taxon>Gunneridae</taxon>
        <taxon>Pentapetalae</taxon>
        <taxon>asterids</taxon>
        <taxon>lamiids</taxon>
        <taxon>Solanales</taxon>
        <taxon>Solanaceae</taxon>
        <taxon>Nicotianoideae</taxon>
        <taxon>Nicotianeae</taxon>
        <taxon>Nicotiana</taxon>
    </lineage>
</organism>
<reference evidence="5" key="2">
    <citation type="submission" date="2025-08" db="UniProtKB">
        <authorList>
            <consortium name="RefSeq"/>
        </authorList>
    </citation>
    <scope>IDENTIFICATION</scope>
    <source>
        <tissue evidence="5">Leaf</tissue>
    </source>
</reference>
<feature type="transmembrane region" description="Helical" evidence="3">
    <location>
        <begin position="29"/>
        <end position="53"/>
    </location>
</feature>
<dbReference type="PANTHER" id="PTHR31234">
    <property type="entry name" value="LATE EMBRYOGENESIS ABUNDANT (LEA) HYDROXYPROLINE-RICH GLYCOPROTEIN FAMILY"/>
    <property type="match status" value="1"/>
</dbReference>
<keyword evidence="3" id="KW-1133">Transmembrane helix</keyword>
<dbReference type="GO" id="GO:0098542">
    <property type="term" value="P:defense response to other organism"/>
    <property type="evidence" value="ECO:0007669"/>
    <property type="project" value="InterPro"/>
</dbReference>
<sequence length="241" mass="26872">MDISPIPAFNRSRFQEYYFQTFSFKKCCFFLFSFIFLIALVVVVIPSIIFLSLKPQKPVFSIQTLKVQSYKLDVLNNSGSGGLLFSSVISLTLVAQNPNKVGLRYRSTRFHVFNEGVVIGMIQVPAFYQPPCSNNLTLETRVIFYCVNVTQILSNISLQQKSSTKSVTLASILGDVAAQVKLLNVNLPKLAVECAINIDQNYIKLSNQVVYSVKAAKYSTLSLPMNIKGTFSNKCSASIYI</sequence>
<reference evidence="4" key="1">
    <citation type="journal article" date="2014" name="Nat. Commun.">
        <title>The tobacco genome sequence and its comparison with those of tomato and potato.</title>
        <authorList>
            <person name="Sierro N."/>
            <person name="Battey J.N."/>
            <person name="Ouadi S."/>
            <person name="Bakaher N."/>
            <person name="Bovet L."/>
            <person name="Willig A."/>
            <person name="Goepfert S."/>
            <person name="Peitsch M.C."/>
            <person name="Ivanov N.V."/>
        </authorList>
    </citation>
    <scope>NUCLEOTIDE SEQUENCE [LARGE SCALE GENOMIC DNA]</scope>
</reference>
<dbReference type="GeneID" id="107818432"/>
<evidence type="ECO:0000313" key="4">
    <source>
        <dbReference type="Proteomes" id="UP000790787"/>
    </source>
</evidence>
<gene>
    <name evidence="5" type="primary">LOC107818432</name>
</gene>
<dbReference type="OrthoDB" id="748092at2759"/>
<dbReference type="Proteomes" id="UP000790787">
    <property type="component" value="Chromosome 4"/>
</dbReference>